<evidence type="ECO:0000256" key="1">
    <source>
        <dbReference type="SAM" id="MobiDB-lite"/>
    </source>
</evidence>
<keyword evidence="3" id="KW-1185">Reference proteome</keyword>
<gene>
    <name evidence="2" type="ORF">E2C01_073575</name>
</gene>
<accession>A0A5B7I9T5</accession>
<proteinExistence type="predicted"/>
<evidence type="ECO:0000313" key="3">
    <source>
        <dbReference type="Proteomes" id="UP000324222"/>
    </source>
</evidence>
<feature type="region of interest" description="Disordered" evidence="1">
    <location>
        <begin position="33"/>
        <end position="69"/>
    </location>
</feature>
<dbReference type="EMBL" id="VSRR010050128">
    <property type="protein sequence ID" value="MPC79063.1"/>
    <property type="molecule type" value="Genomic_DNA"/>
</dbReference>
<name>A0A5B7I9T5_PORTR</name>
<protein>
    <submittedName>
        <fullName evidence="2">Uncharacterized protein</fullName>
    </submittedName>
</protein>
<organism evidence="2 3">
    <name type="scientific">Portunus trituberculatus</name>
    <name type="common">Swimming crab</name>
    <name type="synonym">Neptunus trituberculatus</name>
    <dbReference type="NCBI Taxonomy" id="210409"/>
    <lineage>
        <taxon>Eukaryota</taxon>
        <taxon>Metazoa</taxon>
        <taxon>Ecdysozoa</taxon>
        <taxon>Arthropoda</taxon>
        <taxon>Crustacea</taxon>
        <taxon>Multicrustacea</taxon>
        <taxon>Malacostraca</taxon>
        <taxon>Eumalacostraca</taxon>
        <taxon>Eucarida</taxon>
        <taxon>Decapoda</taxon>
        <taxon>Pleocyemata</taxon>
        <taxon>Brachyura</taxon>
        <taxon>Eubrachyura</taxon>
        <taxon>Portunoidea</taxon>
        <taxon>Portunidae</taxon>
        <taxon>Portuninae</taxon>
        <taxon>Portunus</taxon>
    </lineage>
</organism>
<dbReference type="Proteomes" id="UP000324222">
    <property type="component" value="Unassembled WGS sequence"/>
</dbReference>
<reference evidence="2 3" key="1">
    <citation type="submission" date="2019-05" db="EMBL/GenBank/DDBJ databases">
        <title>Another draft genome of Portunus trituberculatus and its Hox gene families provides insights of decapod evolution.</title>
        <authorList>
            <person name="Jeong J.-H."/>
            <person name="Song I."/>
            <person name="Kim S."/>
            <person name="Choi T."/>
            <person name="Kim D."/>
            <person name="Ryu S."/>
            <person name="Kim W."/>
        </authorList>
    </citation>
    <scope>NUCLEOTIDE SEQUENCE [LARGE SCALE GENOMIC DNA]</scope>
    <source>
        <tissue evidence="2">Muscle</tissue>
    </source>
</reference>
<comment type="caution">
    <text evidence="2">The sequence shown here is derived from an EMBL/GenBank/DDBJ whole genome shotgun (WGS) entry which is preliminary data.</text>
</comment>
<dbReference type="AlphaFoldDB" id="A0A5B7I9T5"/>
<sequence length="69" mass="7647">MPTILVSRRCGLSQVCLSPEVFHLTCRLNSTRSSHTQPVDAKHQHNARPPSATGWGTAALSRRRKGILR</sequence>
<evidence type="ECO:0000313" key="2">
    <source>
        <dbReference type="EMBL" id="MPC79063.1"/>
    </source>
</evidence>